<reference evidence="2" key="1">
    <citation type="journal article" date="2023" name="Nat. Plants">
        <title>Single-cell RNA sequencing provides a high-resolution roadmap for understanding the multicellular compartmentation of specialized metabolism.</title>
        <authorList>
            <person name="Sun S."/>
            <person name="Shen X."/>
            <person name="Li Y."/>
            <person name="Li Y."/>
            <person name="Wang S."/>
            <person name="Li R."/>
            <person name="Zhang H."/>
            <person name="Shen G."/>
            <person name="Guo B."/>
            <person name="Wei J."/>
            <person name="Xu J."/>
            <person name="St-Pierre B."/>
            <person name="Chen S."/>
            <person name="Sun C."/>
        </authorList>
    </citation>
    <scope>NUCLEOTIDE SEQUENCE [LARGE SCALE GENOMIC DNA]</scope>
</reference>
<evidence type="ECO:0000313" key="2">
    <source>
        <dbReference type="Proteomes" id="UP001060085"/>
    </source>
</evidence>
<comment type="caution">
    <text evidence="1">The sequence shown here is derived from an EMBL/GenBank/DDBJ whole genome shotgun (WGS) entry which is preliminary data.</text>
</comment>
<evidence type="ECO:0000313" key="1">
    <source>
        <dbReference type="EMBL" id="KAI5676757.1"/>
    </source>
</evidence>
<dbReference type="Proteomes" id="UP001060085">
    <property type="component" value="Linkage Group LG02"/>
</dbReference>
<sequence>MMIIMIYMPHSEKLASRCMHFLQLHEEVAFWDCQENNSLPGFQNRGPPLTLPYEATPQNHPAPANLNLKKLMVIFMSTTDNRINIIEVAQKNQEASIQNLEKQIGQLVKLHVNAISVKVDEEIFTEREVMIVQERDYSEEKDR</sequence>
<organism evidence="1 2">
    <name type="scientific">Catharanthus roseus</name>
    <name type="common">Madagascar periwinkle</name>
    <name type="synonym">Vinca rosea</name>
    <dbReference type="NCBI Taxonomy" id="4058"/>
    <lineage>
        <taxon>Eukaryota</taxon>
        <taxon>Viridiplantae</taxon>
        <taxon>Streptophyta</taxon>
        <taxon>Embryophyta</taxon>
        <taxon>Tracheophyta</taxon>
        <taxon>Spermatophyta</taxon>
        <taxon>Magnoliopsida</taxon>
        <taxon>eudicotyledons</taxon>
        <taxon>Gunneridae</taxon>
        <taxon>Pentapetalae</taxon>
        <taxon>asterids</taxon>
        <taxon>lamiids</taxon>
        <taxon>Gentianales</taxon>
        <taxon>Apocynaceae</taxon>
        <taxon>Rauvolfioideae</taxon>
        <taxon>Vinceae</taxon>
        <taxon>Catharanthinae</taxon>
        <taxon>Catharanthus</taxon>
    </lineage>
</organism>
<proteinExistence type="predicted"/>
<protein>
    <submittedName>
        <fullName evidence="1">Uncharacterized protein</fullName>
    </submittedName>
</protein>
<gene>
    <name evidence="1" type="ORF">M9H77_07707</name>
</gene>
<keyword evidence="2" id="KW-1185">Reference proteome</keyword>
<dbReference type="EMBL" id="CM044702">
    <property type="protein sequence ID" value="KAI5676757.1"/>
    <property type="molecule type" value="Genomic_DNA"/>
</dbReference>
<accession>A0ACC0BVX7</accession>
<name>A0ACC0BVX7_CATRO</name>